<reference evidence="3" key="1">
    <citation type="submission" date="2014-09" db="EMBL/GenBank/DDBJ databases">
        <authorList>
            <person name="Gomez-Valero L."/>
        </authorList>
    </citation>
    <scope>NUCLEOTIDE SEQUENCE [LARGE SCALE GENOMIC DNA]</scope>
    <source>
        <strain evidence="3">ATCC700992</strain>
        <plasmid evidence="3">LLAP10_pA</plasmid>
    </source>
</reference>
<evidence type="ECO:0000313" key="3">
    <source>
        <dbReference type="Proteomes" id="UP000032430"/>
    </source>
</evidence>
<dbReference type="KEGG" id="lfa:LFA_pA0239"/>
<geneLocation type="plasmid" evidence="3">
    <name>LLAP10_pA</name>
</geneLocation>
<feature type="transmembrane region" description="Helical" evidence="1">
    <location>
        <begin position="72"/>
        <end position="96"/>
    </location>
</feature>
<feature type="transmembrane region" description="Helical" evidence="1">
    <location>
        <begin position="108"/>
        <end position="130"/>
    </location>
</feature>
<keyword evidence="1" id="KW-0812">Transmembrane</keyword>
<keyword evidence="2" id="KW-0614">Plasmid</keyword>
<sequence length="167" mass="19124">MAYSRNWATRATQIGVGTMNKKMVIKITRGICSLSVYGIYHLFIGLILAFIFSQNPHEFLHELNGSSWPFYLAVAGVVIGIYLSLSSCLSFCEGTASHQYRIIDWNKVYFYIEILVHMTWILLPTLLIQYAESLRALNHSLIIFGVVFFLSFAMRRRNRLHILGGLL</sequence>
<organism evidence="2 3">
    <name type="scientific">Legionella fallonii LLAP-10</name>
    <dbReference type="NCBI Taxonomy" id="1212491"/>
    <lineage>
        <taxon>Bacteria</taxon>
        <taxon>Pseudomonadati</taxon>
        <taxon>Pseudomonadota</taxon>
        <taxon>Gammaproteobacteria</taxon>
        <taxon>Legionellales</taxon>
        <taxon>Legionellaceae</taxon>
        <taxon>Legionella</taxon>
    </lineage>
</organism>
<feature type="transmembrane region" description="Helical" evidence="1">
    <location>
        <begin position="136"/>
        <end position="154"/>
    </location>
</feature>
<dbReference type="HOGENOM" id="CLU_1592522_0_0_6"/>
<name>A0A098GBJ3_9GAMM</name>
<evidence type="ECO:0000256" key="1">
    <source>
        <dbReference type="SAM" id="Phobius"/>
    </source>
</evidence>
<keyword evidence="1" id="KW-0472">Membrane</keyword>
<keyword evidence="1" id="KW-1133">Transmembrane helix</keyword>
<dbReference type="Proteomes" id="UP000032430">
    <property type="component" value="Plasmid II"/>
</dbReference>
<keyword evidence="3" id="KW-1185">Reference proteome</keyword>
<proteinExistence type="predicted"/>
<dbReference type="AlphaFoldDB" id="A0A098GBJ3"/>
<protein>
    <submittedName>
        <fullName evidence="2">Uncharacterized protein</fullName>
    </submittedName>
</protein>
<accession>A0A098GBJ3</accession>
<dbReference type="EMBL" id="LN614828">
    <property type="protein sequence ID" value="CEG59335.1"/>
    <property type="molecule type" value="Genomic_DNA"/>
</dbReference>
<evidence type="ECO:0000313" key="2">
    <source>
        <dbReference type="EMBL" id="CEG59335.1"/>
    </source>
</evidence>
<feature type="transmembrane region" description="Helical" evidence="1">
    <location>
        <begin position="31"/>
        <end position="52"/>
    </location>
</feature>
<gene>
    <name evidence="2" type="ORF">LFA_pA0239</name>
</gene>